<evidence type="ECO:0000313" key="5">
    <source>
        <dbReference type="Proteomes" id="UP000018468"/>
    </source>
</evidence>
<protein>
    <submittedName>
        <fullName evidence="4">Kelch domain containing 7A</fullName>
    </submittedName>
</protein>
<keyword evidence="1" id="KW-0880">Kelch repeat</keyword>
<sequence>MPIADLLGVQFDMQLLGKLSLSVAAVLLISWAYKFYSSRGFTVHQDGSAQGNGKMVQQSHRDVSSGSCISCNSELRPRQKNLAEDAEEKSLVANKPDIESKPRDTSPIKDPADESVIDKHSSALLSTGTNKWKLEPGSGVGRELKQNLEHPGSYFSFQSKAEITVGDGDLLLGRPGGELMEVRGKIYDYYVESASQSISGDSAYHSTFLSPARRSCEDNVLQDSSFTLFPQDSELCYKDSRSPLSPVGLLPQSSGRQGHGLSRKESISQIVENSDLQIPFMEARASTPVNSEFDSRTDSSEDLCSSPDSLMFPEPSLEVIAGANFLQMPQDSIGTFELEGLKCKLDLGNCLQALSLARKYKRKDLQQAAFKVMSDNYFQVLRDPELYGRLKADERDQIQRLRMKGRRYLIVADMDPQDLMRPKLSKAETSRTSSMLYYYDDYKDTWHPLSSIPKEVISKGCAMCTMDNYLFIAVGCNGLERDLKPSKNVFCYNPVTGIWKEISPMNEARPHCKLVALQGYLYAIGGECLYTVERYDPRMDRWTFVAPLPNDTFAVAHKATACNGQLFVSGGTLRYSLLRYNPKTNSWKESLIVGTKERATEMVAIRNFIYRFDVNSSLGISVYRYHAMARLWYECCSKRLPCCAAFQCATIDDVIYCVNRQFTMRFLADEVSPAFVADDLKVLPMAKGVLFPFVLVLPEKGTLQTPV</sequence>
<reference evidence="4" key="2">
    <citation type="submission" date="2025-08" db="UniProtKB">
        <authorList>
            <consortium name="Ensembl"/>
        </authorList>
    </citation>
    <scope>IDENTIFICATION</scope>
</reference>
<dbReference type="SUPFAM" id="SSF117281">
    <property type="entry name" value="Kelch motif"/>
    <property type="match status" value="1"/>
</dbReference>
<proteinExistence type="predicted"/>
<dbReference type="STRING" id="7918.ENSLOCP00000003671"/>
<dbReference type="EMBL" id="AHAT01009718">
    <property type="status" value="NOT_ANNOTATED_CDS"/>
    <property type="molecule type" value="Genomic_DNA"/>
</dbReference>
<reference evidence="4" key="3">
    <citation type="submission" date="2025-09" db="UniProtKB">
        <authorList>
            <consortium name="Ensembl"/>
        </authorList>
    </citation>
    <scope>IDENTIFICATION</scope>
</reference>
<dbReference type="InterPro" id="IPR052310">
    <property type="entry name" value="Kelch/BTB_domain_protein"/>
</dbReference>
<reference evidence="5" key="1">
    <citation type="submission" date="2011-12" db="EMBL/GenBank/DDBJ databases">
        <title>The Draft Genome of Lepisosteus oculatus.</title>
        <authorList>
            <consortium name="The Broad Institute Genome Assembly &amp; Analysis Group"/>
            <consortium name="Computational R&amp;D Group"/>
            <consortium name="and Sequencing Platform"/>
            <person name="Di Palma F."/>
            <person name="Alfoldi J."/>
            <person name="Johnson J."/>
            <person name="Berlin A."/>
            <person name="Gnerre S."/>
            <person name="Jaffe D."/>
            <person name="MacCallum I."/>
            <person name="Young S."/>
            <person name="Walker B.J."/>
            <person name="Lander E.S."/>
            <person name="Lindblad-Toh K."/>
        </authorList>
    </citation>
    <scope>NUCLEOTIDE SEQUENCE [LARGE SCALE GENOMIC DNA]</scope>
</reference>
<dbReference type="InParanoid" id="W5M5L3"/>
<dbReference type="OMA" id="PLTSIWK"/>
<dbReference type="AlphaFoldDB" id="W5M5L3"/>
<dbReference type="eggNOG" id="KOG1072">
    <property type="taxonomic scope" value="Eukaryota"/>
</dbReference>
<dbReference type="InterPro" id="IPR006652">
    <property type="entry name" value="Kelch_1"/>
</dbReference>
<evidence type="ECO:0000256" key="1">
    <source>
        <dbReference type="ARBA" id="ARBA00022441"/>
    </source>
</evidence>
<dbReference type="SMART" id="SM00612">
    <property type="entry name" value="Kelch"/>
    <property type="match status" value="2"/>
</dbReference>
<dbReference type="Ensembl" id="ENSLOCT00000003678.1">
    <property type="protein sequence ID" value="ENSLOCP00000003671.1"/>
    <property type="gene ID" value="ENSLOCG00000003121.1"/>
</dbReference>
<evidence type="ECO:0000256" key="2">
    <source>
        <dbReference type="ARBA" id="ARBA00022737"/>
    </source>
</evidence>
<dbReference type="PANTHER" id="PTHR45972">
    <property type="entry name" value="BTB_2 DOMAIN-CONTAINING PROTEIN"/>
    <property type="match status" value="1"/>
</dbReference>
<dbReference type="Proteomes" id="UP000018468">
    <property type="component" value="Linkage group LG25"/>
</dbReference>
<dbReference type="InterPro" id="IPR015915">
    <property type="entry name" value="Kelch-typ_b-propeller"/>
</dbReference>
<dbReference type="FunCoup" id="W5M5L3">
    <property type="interactions" value="900"/>
</dbReference>
<dbReference type="Pfam" id="PF01344">
    <property type="entry name" value="Kelch_1"/>
    <property type="match status" value="2"/>
</dbReference>
<dbReference type="Gene3D" id="2.120.10.80">
    <property type="entry name" value="Kelch-type beta propeller"/>
    <property type="match status" value="1"/>
</dbReference>
<name>W5M5L3_LEPOC</name>
<evidence type="ECO:0000313" key="4">
    <source>
        <dbReference type="Ensembl" id="ENSLOCP00000003671.1"/>
    </source>
</evidence>
<accession>W5M5L3</accession>
<keyword evidence="2" id="KW-0677">Repeat</keyword>
<feature type="region of interest" description="Disordered" evidence="3">
    <location>
        <begin position="287"/>
        <end position="306"/>
    </location>
</feature>
<dbReference type="PANTHER" id="PTHR45972:SF1">
    <property type="entry name" value="KELCH DOMAIN-CONTAINING PROTEIN 7A"/>
    <property type="match status" value="1"/>
</dbReference>
<keyword evidence="5" id="KW-1185">Reference proteome</keyword>
<evidence type="ECO:0000256" key="3">
    <source>
        <dbReference type="SAM" id="MobiDB-lite"/>
    </source>
</evidence>
<feature type="compositionally biased region" description="Basic and acidic residues" evidence="3">
    <location>
        <begin position="96"/>
        <end position="113"/>
    </location>
</feature>
<organism evidence="4 5">
    <name type="scientific">Lepisosteus oculatus</name>
    <name type="common">Spotted gar</name>
    <dbReference type="NCBI Taxonomy" id="7918"/>
    <lineage>
        <taxon>Eukaryota</taxon>
        <taxon>Metazoa</taxon>
        <taxon>Chordata</taxon>
        <taxon>Craniata</taxon>
        <taxon>Vertebrata</taxon>
        <taxon>Euteleostomi</taxon>
        <taxon>Actinopterygii</taxon>
        <taxon>Neopterygii</taxon>
        <taxon>Holostei</taxon>
        <taxon>Semionotiformes</taxon>
        <taxon>Lepisosteidae</taxon>
        <taxon>Lepisosteus</taxon>
    </lineage>
</organism>
<dbReference type="GeneTree" id="ENSGT00940000162724"/>
<feature type="region of interest" description="Disordered" evidence="3">
    <location>
        <begin position="79"/>
        <end position="113"/>
    </location>
</feature>
<dbReference type="Bgee" id="ENSLOCG00000003121">
    <property type="expression patterns" value="Expressed in zone of skin and 4 other cell types or tissues"/>
</dbReference>